<dbReference type="Proteomes" id="UP000827872">
    <property type="component" value="Linkage Group LG02"/>
</dbReference>
<gene>
    <name evidence="1" type="ORF">K3G42_029433</name>
</gene>
<evidence type="ECO:0000313" key="2">
    <source>
        <dbReference type="Proteomes" id="UP000827872"/>
    </source>
</evidence>
<organism evidence="1 2">
    <name type="scientific">Sphaerodactylus townsendi</name>
    <dbReference type="NCBI Taxonomy" id="933632"/>
    <lineage>
        <taxon>Eukaryota</taxon>
        <taxon>Metazoa</taxon>
        <taxon>Chordata</taxon>
        <taxon>Craniata</taxon>
        <taxon>Vertebrata</taxon>
        <taxon>Euteleostomi</taxon>
        <taxon>Lepidosauria</taxon>
        <taxon>Squamata</taxon>
        <taxon>Bifurcata</taxon>
        <taxon>Gekkota</taxon>
        <taxon>Sphaerodactylidae</taxon>
        <taxon>Sphaerodactylus</taxon>
    </lineage>
</organism>
<keyword evidence="2" id="KW-1185">Reference proteome</keyword>
<comment type="caution">
    <text evidence="1">The sequence shown here is derived from an EMBL/GenBank/DDBJ whole genome shotgun (WGS) entry which is preliminary data.</text>
</comment>
<accession>A0ACB8G4K7</accession>
<evidence type="ECO:0000313" key="1">
    <source>
        <dbReference type="EMBL" id="KAH8014492.1"/>
    </source>
</evidence>
<proteinExistence type="predicted"/>
<name>A0ACB8G4K7_9SAUR</name>
<dbReference type="EMBL" id="CM037615">
    <property type="protein sequence ID" value="KAH8014492.1"/>
    <property type="molecule type" value="Genomic_DNA"/>
</dbReference>
<protein>
    <submittedName>
        <fullName evidence="1">Uncharacterized protein</fullName>
    </submittedName>
</protein>
<sequence length="478" mass="53894">MGCSKRRRESGENTPPNSKQPKQPKIMDFFQVKTSNRFERLAVNDSVTETETVIKPTTLGGTPASRKTMEDVSYSHVTPKKDDKAENLESSTGKEINVNNNLDNLSTLMIVTVQYIYNELRCLNEKIDKIIAPLVMRREDKEKEELLARQESYQAKPIKRNNDPFFKNFKNGNTEKFSNLMLLPNKICLTVCKHRGVTPNWNNLHLARSHLKALLKDETVPLTIMDINNQTQPMETQHSSNCEEISVNQIIEDGLKASFSALPDQEQEEIIHRLESLQQELNNSRRLPLTPTQKQVTKNWDYNVLDTAPPTDLKEVPLVPSPTIHTSRTVQFIDWEINKWSNKVLPLNLTEVKAGKTWAQELNELAQSDIMGQVKTQLIEGEDKGGPLAATKDQPITVDRPAVPRKKLLDKNCDPAHTGEPQDLTAILHFHDRKETTGAAVQDLDLDKNGHPKAARKGLGNGCIYSDADGTLDIISVD</sequence>
<reference evidence="1" key="1">
    <citation type="submission" date="2021-08" db="EMBL/GenBank/DDBJ databases">
        <title>The first chromosome-level gecko genome reveals the dynamic sex chromosomes of Neotropical dwarf geckos (Sphaerodactylidae: Sphaerodactylus).</title>
        <authorList>
            <person name="Pinto B.J."/>
            <person name="Keating S.E."/>
            <person name="Gamble T."/>
        </authorList>
    </citation>
    <scope>NUCLEOTIDE SEQUENCE</scope>
    <source>
        <strain evidence="1">TG3544</strain>
    </source>
</reference>